<dbReference type="OrthoDB" id="8150723at2"/>
<keyword evidence="6" id="KW-1185">Reference proteome</keyword>
<dbReference type="AlphaFoldDB" id="E4U3X7"/>
<dbReference type="PANTHER" id="PTHR30050">
    <property type="entry name" value="CHROMOSOMAL REPLICATION INITIATOR PROTEIN DNAA"/>
    <property type="match status" value="1"/>
</dbReference>
<evidence type="ECO:0000313" key="6">
    <source>
        <dbReference type="Proteomes" id="UP000008721"/>
    </source>
</evidence>
<proteinExistence type="inferred from homology"/>
<dbReference type="InterPro" id="IPR027417">
    <property type="entry name" value="P-loop_NTPase"/>
</dbReference>
<dbReference type="InterPro" id="IPR028350">
    <property type="entry name" value="DNAC/IstB-like"/>
</dbReference>
<dbReference type="SMART" id="SM00382">
    <property type="entry name" value="AAA"/>
    <property type="match status" value="1"/>
</dbReference>
<dbReference type="GO" id="GO:0006260">
    <property type="term" value="P:DNA replication"/>
    <property type="evidence" value="ECO:0007669"/>
    <property type="project" value="TreeGrafter"/>
</dbReference>
<evidence type="ECO:0000259" key="4">
    <source>
        <dbReference type="SMART" id="SM00382"/>
    </source>
</evidence>
<dbReference type="CDD" id="cd00009">
    <property type="entry name" value="AAA"/>
    <property type="match status" value="1"/>
</dbReference>
<name>E4U3X7_SULKY</name>
<evidence type="ECO:0000313" key="5">
    <source>
        <dbReference type="EMBL" id="ADR35393.1"/>
    </source>
</evidence>
<dbReference type="NCBIfam" id="NF038214">
    <property type="entry name" value="IS21_help_AAA"/>
    <property type="match status" value="1"/>
</dbReference>
<dbReference type="Pfam" id="PF01695">
    <property type="entry name" value="IstB_IS21"/>
    <property type="match status" value="1"/>
</dbReference>
<dbReference type="EMBL" id="CP002357">
    <property type="protein sequence ID" value="ADR35393.1"/>
    <property type="molecule type" value="Genomic_DNA"/>
</dbReference>
<keyword evidence="5" id="KW-0614">Plasmid</keyword>
<dbReference type="InterPro" id="IPR003593">
    <property type="entry name" value="AAA+_ATPase"/>
</dbReference>
<keyword evidence="2" id="KW-0547">Nucleotide-binding</keyword>
<dbReference type="Gene3D" id="3.40.50.300">
    <property type="entry name" value="P-loop containing nucleotide triphosphate hydrolases"/>
    <property type="match status" value="1"/>
</dbReference>
<reference evidence="5 6" key="1">
    <citation type="journal article" date="2012" name="Stand. Genomic Sci.">
        <title>Complete genome sequence of the sulfur compounds oxidizing chemolithoautotroph Sulfuricurvum kujiense type strain (YK-1(T)).</title>
        <authorList>
            <person name="Han C."/>
            <person name="Kotsyurbenko O."/>
            <person name="Chertkov O."/>
            <person name="Held B."/>
            <person name="Lapidus A."/>
            <person name="Nolan M."/>
            <person name="Lucas S."/>
            <person name="Hammon N."/>
            <person name="Deshpande S."/>
            <person name="Cheng J.F."/>
            <person name="Tapia R."/>
            <person name="Goodwin L.A."/>
            <person name="Pitluck S."/>
            <person name="Liolios K."/>
            <person name="Pagani I."/>
            <person name="Ivanova N."/>
            <person name="Mavromatis K."/>
            <person name="Mikhailova N."/>
            <person name="Pati A."/>
            <person name="Chen A."/>
            <person name="Palaniappan K."/>
            <person name="Land M."/>
            <person name="Hauser L."/>
            <person name="Chang Y.J."/>
            <person name="Jeffries C.D."/>
            <person name="Brambilla E.M."/>
            <person name="Rohde M."/>
            <person name="Spring S."/>
            <person name="Sikorski J."/>
            <person name="Goker M."/>
            <person name="Woyke T."/>
            <person name="Bristow J."/>
            <person name="Eisen J.A."/>
            <person name="Markowitz V."/>
            <person name="Hugenholtz P."/>
            <person name="Kyrpides N.C."/>
            <person name="Klenk H.P."/>
            <person name="Detter J.C."/>
        </authorList>
    </citation>
    <scope>NUCLEOTIDE SEQUENCE [LARGE SCALE GENOMIC DNA]</scope>
    <source>
        <strain evidence="6">ATCC BAA-921 / DSM 16994 / JCM 11577 / YK-1</strain>
    </source>
</reference>
<evidence type="ECO:0000256" key="1">
    <source>
        <dbReference type="ARBA" id="ARBA00008059"/>
    </source>
</evidence>
<feature type="domain" description="AAA+ ATPase" evidence="4">
    <location>
        <begin position="100"/>
        <end position="234"/>
    </location>
</feature>
<sequence>MSYPNERITELCNRLQLPFIAEHCSLLIDQASKSEMSFSEFAEQLLAIEAQGRDERSAKTLMKFAGFPAIKTLGEYDFDFSLGVNKQQIMELSGLSFVQEAKNIILLGSSGVGKTHLSIALGVIASQSRIKTKFIAASDLLIQMQEAKKAKRYNEYLKRIVMMPRLLIIDEIGYFPMNREDANHFFQVISRRYERGSTILTSNLPFSKWTQIFNDDAIITTAILDRLLHHSVVVNIQGDSFRLKDKKKEGFISLPTPPKIKPKPKEDV</sequence>
<protein>
    <submittedName>
        <fullName evidence="5">IstB domain protein ATP-binding protein</fullName>
    </submittedName>
</protein>
<dbReference type="KEGG" id="sku:Sulku_2743"/>
<dbReference type="SUPFAM" id="SSF52540">
    <property type="entry name" value="P-loop containing nucleoside triphosphate hydrolases"/>
    <property type="match status" value="1"/>
</dbReference>
<gene>
    <name evidence="5" type="ordered locus">Sulku_2743</name>
</gene>
<evidence type="ECO:0000256" key="3">
    <source>
        <dbReference type="ARBA" id="ARBA00022840"/>
    </source>
</evidence>
<dbReference type="PANTHER" id="PTHR30050:SF4">
    <property type="entry name" value="ATP-BINDING PROTEIN RV3427C IN INSERTION SEQUENCE-RELATED"/>
    <property type="match status" value="1"/>
</dbReference>
<dbReference type="RefSeq" id="WP_013450004.1">
    <property type="nucleotide sequence ID" value="NC_014755.1"/>
</dbReference>
<dbReference type="Proteomes" id="UP000008721">
    <property type="component" value="Plasmid pSULKU02"/>
</dbReference>
<dbReference type="HOGENOM" id="CLU_062999_1_0_7"/>
<dbReference type="GO" id="GO:0005524">
    <property type="term" value="F:ATP binding"/>
    <property type="evidence" value="ECO:0007669"/>
    <property type="project" value="UniProtKB-KW"/>
</dbReference>
<organism evidence="5 6">
    <name type="scientific">Sulfuricurvum kujiense (strain ATCC BAA-921 / DSM 16994 / JCM 11577 / YK-1)</name>
    <dbReference type="NCBI Taxonomy" id="709032"/>
    <lineage>
        <taxon>Bacteria</taxon>
        <taxon>Pseudomonadati</taxon>
        <taxon>Campylobacterota</taxon>
        <taxon>Epsilonproteobacteria</taxon>
        <taxon>Campylobacterales</taxon>
        <taxon>Sulfurimonadaceae</taxon>
        <taxon>Sulfuricurvum</taxon>
    </lineage>
</organism>
<dbReference type="PIRSF" id="PIRSF003073">
    <property type="entry name" value="DNAC_TnpB_IstB"/>
    <property type="match status" value="1"/>
</dbReference>
<comment type="similarity">
    <text evidence="1">Belongs to the IS21/IS1162 putative ATP-binding protein family.</text>
</comment>
<dbReference type="InterPro" id="IPR047661">
    <property type="entry name" value="IstB"/>
</dbReference>
<geneLocation type="plasmid" evidence="5 6">
    <name>pSULKU02</name>
</geneLocation>
<dbReference type="NCBIfam" id="NF006616">
    <property type="entry name" value="PRK09183.1"/>
    <property type="match status" value="1"/>
</dbReference>
<evidence type="ECO:0000256" key="2">
    <source>
        <dbReference type="ARBA" id="ARBA00022741"/>
    </source>
</evidence>
<dbReference type="InterPro" id="IPR002611">
    <property type="entry name" value="IstB_ATP-bd"/>
</dbReference>
<keyword evidence="3 5" id="KW-0067">ATP-binding</keyword>
<accession>E4U3X7</accession>